<proteinExistence type="predicted"/>
<evidence type="ECO:0000313" key="2">
    <source>
        <dbReference type="Proteomes" id="UP001066276"/>
    </source>
</evidence>
<sequence length="118" mass="12617">MPAGPLGVRARPGGPHLVTMTAHRDLGVRDPPPAGVAVVLRGGDSLPPGEEKTQSATGGTVYLGCSCCRGGAACYPRQAGPAPPDRLGRLSERKRRREREAGWWLRAYGTLRGRFQQM</sequence>
<name>A0AAV7M8S7_PLEWA</name>
<organism evidence="1 2">
    <name type="scientific">Pleurodeles waltl</name>
    <name type="common">Iberian ribbed newt</name>
    <dbReference type="NCBI Taxonomy" id="8319"/>
    <lineage>
        <taxon>Eukaryota</taxon>
        <taxon>Metazoa</taxon>
        <taxon>Chordata</taxon>
        <taxon>Craniata</taxon>
        <taxon>Vertebrata</taxon>
        <taxon>Euteleostomi</taxon>
        <taxon>Amphibia</taxon>
        <taxon>Batrachia</taxon>
        <taxon>Caudata</taxon>
        <taxon>Salamandroidea</taxon>
        <taxon>Salamandridae</taxon>
        <taxon>Pleurodelinae</taxon>
        <taxon>Pleurodeles</taxon>
    </lineage>
</organism>
<evidence type="ECO:0000313" key="1">
    <source>
        <dbReference type="EMBL" id="KAJ1097528.1"/>
    </source>
</evidence>
<dbReference type="Proteomes" id="UP001066276">
    <property type="component" value="Chromosome 10"/>
</dbReference>
<gene>
    <name evidence="1" type="ORF">NDU88_002646</name>
</gene>
<dbReference type="EMBL" id="JANPWB010000014">
    <property type="protein sequence ID" value="KAJ1097528.1"/>
    <property type="molecule type" value="Genomic_DNA"/>
</dbReference>
<comment type="caution">
    <text evidence="1">The sequence shown here is derived from an EMBL/GenBank/DDBJ whole genome shotgun (WGS) entry which is preliminary data.</text>
</comment>
<accession>A0AAV7M8S7</accession>
<dbReference type="AlphaFoldDB" id="A0AAV7M8S7"/>
<protein>
    <submittedName>
        <fullName evidence="1">Uncharacterized protein</fullName>
    </submittedName>
</protein>
<keyword evidence="2" id="KW-1185">Reference proteome</keyword>
<reference evidence="1" key="1">
    <citation type="journal article" date="2022" name="bioRxiv">
        <title>Sequencing and chromosome-scale assembly of the giantPleurodeles waltlgenome.</title>
        <authorList>
            <person name="Brown T."/>
            <person name="Elewa A."/>
            <person name="Iarovenko S."/>
            <person name="Subramanian E."/>
            <person name="Araus A.J."/>
            <person name="Petzold A."/>
            <person name="Susuki M."/>
            <person name="Suzuki K.-i.T."/>
            <person name="Hayashi T."/>
            <person name="Toyoda A."/>
            <person name="Oliveira C."/>
            <person name="Osipova E."/>
            <person name="Leigh N.D."/>
            <person name="Simon A."/>
            <person name="Yun M.H."/>
        </authorList>
    </citation>
    <scope>NUCLEOTIDE SEQUENCE</scope>
    <source>
        <strain evidence="1">20211129_DDA</strain>
        <tissue evidence="1">Liver</tissue>
    </source>
</reference>